<proteinExistence type="inferred from homology"/>
<sequence>MNSMSREAARTVEKFRISDRRGERFVKISSLNKPARTARRTLPKKYNRGEIMRIGIAADHGGFELKVQLSIALKAAGYEVTDFGAHELVTGDDYPDFVAPLAKAVARGEVTRGLAICGSGVGACVAANKVSGVRAALITDSFSAHQGVEDDDMNIMCLGGRVTGYALSRDLVMTFLSARFKAEERFKRRLAKVEALERERT</sequence>
<reference evidence="3" key="1">
    <citation type="journal article" date="2011" name="Environ. Microbiol.">
        <title>Genomic insights into the metabolic potential of the polycyclic aromatic hydrocarbon degrading sulfate-reducing Deltaproteobacterium N47.</title>
        <authorList>
            <person name="Bergmann F."/>
            <person name="Selesi D."/>
            <person name="Weinmaier T."/>
            <person name="Tischler P."/>
            <person name="Rattei T."/>
            <person name="Meckenstock R.U."/>
        </authorList>
    </citation>
    <scope>NUCLEOTIDE SEQUENCE</scope>
</reference>
<dbReference type="InterPro" id="IPR036569">
    <property type="entry name" value="RpiB_LacA_LacB_sf"/>
</dbReference>
<dbReference type="SUPFAM" id="SSF89623">
    <property type="entry name" value="Ribose/Galactose isomerase RpiB/AlsB"/>
    <property type="match status" value="1"/>
</dbReference>
<organism evidence="3">
    <name type="scientific">uncultured Desulfobacterium sp</name>
    <dbReference type="NCBI Taxonomy" id="201089"/>
    <lineage>
        <taxon>Bacteria</taxon>
        <taxon>Pseudomonadati</taxon>
        <taxon>Thermodesulfobacteriota</taxon>
        <taxon>Desulfobacteria</taxon>
        <taxon>Desulfobacterales</taxon>
        <taxon>Desulfobacteriaceae</taxon>
        <taxon>Desulfobacterium</taxon>
        <taxon>environmental samples</taxon>
    </lineage>
</organism>
<dbReference type="InterPro" id="IPR003500">
    <property type="entry name" value="RpiB_LacA_LacB"/>
</dbReference>
<dbReference type="AlphaFoldDB" id="E1YMH4"/>
<keyword evidence="2" id="KW-0413">Isomerase</keyword>
<dbReference type="GO" id="GO:0016861">
    <property type="term" value="F:intramolecular oxidoreductase activity, interconverting aldoses and ketoses"/>
    <property type="evidence" value="ECO:0007669"/>
    <property type="project" value="UniProtKB-ARBA"/>
</dbReference>
<dbReference type="NCBIfam" id="NF004051">
    <property type="entry name" value="PRK05571.1"/>
    <property type="match status" value="1"/>
</dbReference>
<evidence type="ECO:0000313" key="3">
    <source>
        <dbReference type="EMBL" id="CBX31768.1"/>
    </source>
</evidence>
<protein>
    <recommendedName>
        <fullName evidence="4">Ribose-5-phosphate isomerase</fullName>
    </recommendedName>
</protein>
<accession>E1YMH4</accession>
<dbReference type="Pfam" id="PF02502">
    <property type="entry name" value="LacAB_rpiB"/>
    <property type="match status" value="1"/>
</dbReference>
<dbReference type="PANTHER" id="PTHR43732:SF1">
    <property type="entry name" value="RIBOSE 5-PHOSPHATE ISOMERASE"/>
    <property type="match status" value="1"/>
</dbReference>
<name>E1YMH4_9BACT</name>
<gene>
    <name evidence="3" type="ORF">N47_N25930</name>
</gene>
<evidence type="ECO:0000256" key="1">
    <source>
        <dbReference type="ARBA" id="ARBA00008754"/>
    </source>
</evidence>
<evidence type="ECO:0000256" key="2">
    <source>
        <dbReference type="ARBA" id="ARBA00023235"/>
    </source>
</evidence>
<dbReference type="GO" id="GO:0005975">
    <property type="term" value="P:carbohydrate metabolic process"/>
    <property type="evidence" value="ECO:0007669"/>
    <property type="project" value="InterPro"/>
</dbReference>
<comment type="similarity">
    <text evidence="1">Belongs to the LacAB/RpiB family.</text>
</comment>
<dbReference type="Gene3D" id="3.40.1400.10">
    <property type="entry name" value="Sugar-phosphate isomerase, RpiB/LacA/LacB"/>
    <property type="match status" value="1"/>
</dbReference>
<evidence type="ECO:0008006" key="4">
    <source>
        <dbReference type="Google" id="ProtNLM"/>
    </source>
</evidence>
<dbReference type="InterPro" id="IPR051812">
    <property type="entry name" value="SPI_LacAB/RpiB"/>
</dbReference>
<dbReference type="NCBIfam" id="TIGR00689">
    <property type="entry name" value="rpiB_lacA_lacB"/>
    <property type="match status" value="1"/>
</dbReference>
<dbReference type="PANTHER" id="PTHR43732">
    <property type="entry name" value="RIBOSE 5-PHOSPHATE ISOMERASE-RELATED"/>
    <property type="match status" value="1"/>
</dbReference>
<dbReference type="EMBL" id="FR695879">
    <property type="protein sequence ID" value="CBX31768.1"/>
    <property type="molecule type" value="Genomic_DNA"/>
</dbReference>